<keyword evidence="4" id="KW-1185">Reference proteome</keyword>
<dbReference type="Proteomes" id="UP001519887">
    <property type="component" value="Unassembled WGS sequence"/>
</dbReference>
<sequence length="345" mass="39625">DYSMENDRFRIEFDPATGYIVSLRDKRSGVEVFRGAAARPVVIEDKTDTWSHNVFHFNNTIGAFGAARVQLVEHGPVKSVIRITSRYGSSHLVQDFTMYRELDQIDVKATIDWREQFKMLKLVFPVNLIFTRQTYEQPYSFIEREHNGEEEPGQSWIDYSGIARENNKLYGVSLMNDSKYSYSIHNKEMAITMLRSPIYAHHDPLVPSETGHYSFIDQGIQTVHYSILPHEGNWETAGTVKRAAELNQRPVTVIETYHQGDLPQKDSFLSVDKDNVLVSVVKKSEDNDDLIVRAYETTRTGTRAVISLPKWNRTIEADFGPCEIKTFRIPKDAGQPVTETNLIEW</sequence>
<feature type="domain" description="Glycosyl hydrolases family 38 C-terminal" evidence="2">
    <location>
        <begin position="275"/>
        <end position="310"/>
    </location>
</feature>
<feature type="domain" description="Glycosyl hydrolase family 38 C-terminal" evidence="1">
    <location>
        <begin position="4"/>
        <end position="200"/>
    </location>
</feature>
<dbReference type="Gene3D" id="2.60.40.2220">
    <property type="match status" value="1"/>
</dbReference>
<dbReference type="InterPro" id="IPR041147">
    <property type="entry name" value="GH38_C"/>
</dbReference>
<accession>A0ABS7CEB1</accession>
<evidence type="ECO:0008006" key="5">
    <source>
        <dbReference type="Google" id="ProtNLM"/>
    </source>
</evidence>
<gene>
    <name evidence="3" type="ORF">K0U00_34925</name>
</gene>
<organism evidence="3 4">
    <name type="scientific">Paenibacillus sepulcri</name>
    <dbReference type="NCBI Taxonomy" id="359917"/>
    <lineage>
        <taxon>Bacteria</taxon>
        <taxon>Bacillati</taxon>
        <taxon>Bacillota</taxon>
        <taxon>Bacilli</taxon>
        <taxon>Bacillales</taxon>
        <taxon>Paenibacillaceae</taxon>
        <taxon>Paenibacillus</taxon>
    </lineage>
</organism>
<comment type="caution">
    <text evidence="3">The sequence shown here is derived from an EMBL/GenBank/DDBJ whole genome shotgun (WGS) entry which is preliminary data.</text>
</comment>
<reference evidence="3 4" key="1">
    <citation type="submission" date="2021-07" db="EMBL/GenBank/DDBJ databases">
        <title>Paenibacillus radiodurans sp. nov., isolated from the southeastern edge of Tengger Desert.</title>
        <authorList>
            <person name="Zhang G."/>
        </authorList>
    </citation>
    <scope>NUCLEOTIDE SEQUENCE [LARGE SCALE GENOMIC DNA]</scope>
    <source>
        <strain evidence="3 4">CCM 7311</strain>
    </source>
</reference>
<dbReference type="Gene3D" id="2.70.98.30">
    <property type="entry name" value="Golgi alpha-mannosidase II, domain 4"/>
    <property type="match status" value="1"/>
</dbReference>
<dbReference type="Pfam" id="PF07748">
    <property type="entry name" value="Glyco_hydro_38C"/>
    <property type="match status" value="1"/>
</dbReference>
<name>A0ABS7CEB1_9BACL</name>
<proteinExistence type="predicted"/>
<dbReference type="InterPro" id="IPR011013">
    <property type="entry name" value="Gal_mutarotase_sf_dom"/>
</dbReference>
<dbReference type="Pfam" id="PF17677">
    <property type="entry name" value="Glyco_hydro38C2"/>
    <property type="match status" value="1"/>
</dbReference>
<dbReference type="InterPro" id="IPR011682">
    <property type="entry name" value="Glyco_hydro_38_C"/>
</dbReference>
<dbReference type="SUPFAM" id="SSF74650">
    <property type="entry name" value="Galactose mutarotase-like"/>
    <property type="match status" value="1"/>
</dbReference>
<dbReference type="PANTHER" id="PTHR46017">
    <property type="entry name" value="ALPHA-MANNOSIDASE 2C1"/>
    <property type="match status" value="1"/>
</dbReference>
<evidence type="ECO:0000313" key="4">
    <source>
        <dbReference type="Proteomes" id="UP001519887"/>
    </source>
</evidence>
<evidence type="ECO:0000259" key="2">
    <source>
        <dbReference type="Pfam" id="PF17677"/>
    </source>
</evidence>
<evidence type="ECO:0000259" key="1">
    <source>
        <dbReference type="Pfam" id="PF07748"/>
    </source>
</evidence>
<evidence type="ECO:0000313" key="3">
    <source>
        <dbReference type="EMBL" id="MBW7459259.1"/>
    </source>
</evidence>
<protein>
    <recommendedName>
        <fullName evidence="5">Alpha-mannosidase</fullName>
    </recommendedName>
</protein>
<feature type="non-terminal residue" evidence="3">
    <location>
        <position position="1"/>
    </location>
</feature>
<dbReference type="EMBL" id="JAHZIK010001555">
    <property type="protein sequence ID" value="MBW7459259.1"/>
    <property type="molecule type" value="Genomic_DNA"/>
</dbReference>
<dbReference type="PANTHER" id="PTHR46017:SF1">
    <property type="entry name" value="ALPHA-MANNOSIDASE 2C1"/>
    <property type="match status" value="1"/>
</dbReference>